<dbReference type="InterPro" id="IPR014198">
    <property type="entry name" value="Spore_III_AB"/>
</dbReference>
<dbReference type="Pfam" id="PF09548">
    <property type="entry name" value="Spore_III_AB"/>
    <property type="match status" value="1"/>
</dbReference>
<dbReference type="EMBL" id="SOAZ01000005">
    <property type="protein sequence ID" value="TDT61953.1"/>
    <property type="molecule type" value="Genomic_DNA"/>
</dbReference>
<feature type="transmembrane region" description="Helical" evidence="1">
    <location>
        <begin position="6"/>
        <end position="27"/>
    </location>
</feature>
<reference evidence="2 3" key="1">
    <citation type="submission" date="2019-03" db="EMBL/GenBank/DDBJ databases">
        <title>Genomic Encyclopedia of Type Strains, Phase IV (KMG-IV): sequencing the most valuable type-strain genomes for metagenomic binning, comparative biology and taxonomic classification.</title>
        <authorList>
            <person name="Goeker M."/>
        </authorList>
    </citation>
    <scope>NUCLEOTIDE SEQUENCE [LARGE SCALE GENOMIC DNA]</scope>
    <source>
        <strain evidence="2 3">DSM 24455</strain>
    </source>
</reference>
<dbReference type="RefSeq" id="WP_166636338.1">
    <property type="nucleotide sequence ID" value="NZ_SOAZ01000005.1"/>
</dbReference>
<keyword evidence="1" id="KW-0472">Membrane</keyword>
<keyword evidence="1" id="KW-0812">Transmembrane</keyword>
<evidence type="ECO:0000313" key="2">
    <source>
        <dbReference type="EMBL" id="TDT61953.1"/>
    </source>
</evidence>
<proteinExistence type="predicted"/>
<feature type="transmembrane region" description="Helical" evidence="1">
    <location>
        <begin position="156"/>
        <end position="172"/>
    </location>
</feature>
<name>A0A4R7KRH5_9CLOT</name>
<protein>
    <submittedName>
        <fullName evidence="2">Stage III sporulation protein AB</fullName>
    </submittedName>
</protein>
<organism evidence="2 3">
    <name type="scientific">Fonticella tunisiensis</name>
    <dbReference type="NCBI Taxonomy" id="1096341"/>
    <lineage>
        <taxon>Bacteria</taxon>
        <taxon>Bacillati</taxon>
        <taxon>Bacillota</taxon>
        <taxon>Clostridia</taxon>
        <taxon>Eubacteriales</taxon>
        <taxon>Clostridiaceae</taxon>
        <taxon>Fonticella</taxon>
    </lineage>
</organism>
<sequence>MFFKLAGGIIIISAAGLMGFLMAGIYVERVRQLRELQYCLNILESEIVHSSTPLVQAFKLVSEKSSKAVSRLFKVMAELLFEKKTDTVAEAFDLAFQALKRDLYLEREEIDIISSFMQSIGSSDIEGQKKNFNVTVKKLEAFEKKAEEIRVKNEKLYRYLGICGGALIVILLV</sequence>
<dbReference type="AlphaFoldDB" id="A0A4R7KRH5"/>
<dbReference type="NCBIfam" id="TIGR02833">
    <property type="entry name" value="spore_III_AB"/>
    <property type="match status" value="1"/>
</dbReference>
<comment type="caution">
    <text evidence="2">The sequence shown here is derived from an EMBL/GenBank/DDBJ whole genome shotgun (WGS) entry which is preliminary data.</text>
</comment>
<accession>A0A4R7KRH5</accession>
<keyword evidence="3" id="KW-1185">Reference proteome</keyword>
<evidence type="ECO:0000256" key="1">
    <source>
        <dbReference type="SAM" id="Phobius"/>
    </source>
</evidence>
<dbReference type="Proteomes" id="UP000295325">
    <property type="component" value="Unassembled WGS sequence"/>
</dbReference>
<dbReference type="PIRSF" id="PIRSF021435">
    <property type="entry name" value="SpoIIIAB"/>
    <property type="match status" value="1"/>
</dbReference>
<keyword evidence="1" id="KW-1133">Transmembrane helix</keyword>
<gene>
    <name evidence="2" type="ORF">EDD71_105133</name>
</gene>
<evidence type="ECO:0000313" key="3">
    <source>
        <dbReference type="Proteomes" id="UP000295325"/>
    </source>
</evidence>